<dbReference type="Proteomes" id="UP000198287">
    <property type="component" value="Unassembled WGS sequence"/>
</dbReference>
<comment type="caution">
    <text evidence="2">The sequence shown here is derived from an EMBL/GenBank/DDBJ whole genome shotgun (WGS) entry which is preliminary data.</text>
</comment>
<evidence type="ECO:0000256" key="1">
    <source>
        <dbReference type="SAM" id="MobiDB-lite"/>
    </source>
</evidence>
<protein>
    <submittedName>
        <fullName evidence="2">Uncharacterized protein</fullName>
    </submittedName>
</protein>
<accession>A0A226CVD9</accession>
<sequence length="226" mass="24333">MSAEDPTFVSLLAKQLSNQLQLGGGASDMGPLSASAGSDSVYLFDVALPRSTGRHVTFMDNRSTGRSPPGESRHAGQDNKRVDDVHMLGVGEIISDPSNNTITTGHTTPIPVSITIRNPVNPTIPQIPRAPQTIVIIQGLTIIIPPLGVPLTPLDLIALSARIRAREILPLQVNFPDHRLYHRLKTSGHPIQPPYVTPRPTNFCATFAINLVISLHPALPKPPDNN</sequence>
<name>A0A226CVD9_FOLCA</name>
<dbReference type="EMBL" id="LNIX01000058">
    <property type="protein sequence ID" value="OXA37352.1"/>
    <property type="molecule type" value="Genomic_DNA"/>
</dbReference>
<feature type="compositionally biased region" description="Basic and acidic residues" evidence="1">
    <location>
        <begin position="71"/>
        <end position="81"/>
    </location>
</feature>
<gene>
    <name evidence="2" type="ORF">Fcan01_27864</name>
</gene>
<proteinExistence type="predicted"/>
<evidence type="ECO:0000313" key="2">
    <source>
        <dbReference type="EMBL" id="OXA37352.1"/>
    </source>
</evidence>
<dbReference type="AlphaFoldDB" id="A0A226CVD9"/>
<keyword evidence="3" id="KW-1185">Reference proteome</keyword>
<reference evidence="2 3" key="1">
    <citation type="submission" date="2015-12" db="EMBL/GenBank/DDBJ databases">
        <title>The genome of Folsomia candida.</title>
        <authorList>
            <person name="Faddeeva A."/>
            <person name="Derks M.F."/>
            <person name="Anvar Y."/>
            <person name="Smit S."/>
            <person name="Van Straalen N."/>
            <person name="Roelofs D."/>
        </authorList>
    </citation>
    <scope>NUCLEOTIDE SEQUENCE [LARGE SCALE GENOMIC DNA]</scope>
    <source>
        <strain evidence="2 3">VU population</strain>
        <tissue evidence="2">Whole body</tissue>
    </source>
</reference>
<evidence type="ECO:0000313" key="3">
    <source>
        <dbReference type="Proteomes" id="UP000198287"/>
    </source>
</evidence>
<feature type="region of interest" description="Disordered" evidence="1">
    <location>
        <begin position="57"/>
        <end position="81"/>
    </location>
</feature>
<organism evidence="2 3">
    <name type="scientific">Folsomia candida</name>
    <name type="common">Springtail</name>
    <dbReference type="NCBI Taxonomy" id="158441"/>
    <lineage>
        <taxon>Eukaryota</taxon>
        <taxon>Metazoa</taxon>
        <taxon>Ecdysozoa</taxon>
        <taxon>Arthropoda</taxon>
        <taxon>Hexapoda</taxon>
        <taxon>Collembola</taxon>
        <taxon>Entomobryomorpha</taxon>
        <taxon>Isotomoidea</taxon>
        <taxon>Isotomidae</taxon>
        <taxon>Proisotominae</taxon>
        <taxon>Folsomia</taxon>
    </lineage>
</organism>